<protein>
    <recommendedName>
        <fullName evidence="3">FHA domain-containing protein</fullName>
    </recommendedName>
</protein>
<feature type="compositionally biased region" description="Basic and acidic residues" evidence="2">
    <location>
        <begin position="480"/>
        <end position="490"/>
    </location>
</feature>
<dbReference type="PANTHER" id="PTHR23308">
    <property type="entry name" value="NUCLEAR INHIBITOR OF PROTEIN PHOSPHATASE-1"/>
    <property type="match status" value="1"/>
</dbReference>
<dbReference type="AlphaFoldDB" id="A0AAV2BWW1"/>
<reference evidence="4 6" key="1">
    <citation type="submission" date="2024-04" db="EMBL/GenBank/DDBJ databases">
        <authorList>
            <person name="Rising A."/>
            <person name="Reimegard J."/>
            <person name="Sonavane S."/>
            <person name="Akerstrom W."/>
            <person name="Nylinder S."/>
            <person name="Hedman E."/>
            <person name="Kallberg Y."/>
        </authorList>
    </citation>
    <scope>NUCLEOTIDE SEQUENCE [LARGE SCALE GENOMIC DNA]</scope>
</reference>
<feature type="compositionally biased region" description="Basic and acidic residues" evidence="2">
    <location>
        <begin position="564"/>
        <end position="581"/>
    </location>
</feature>
<sequence>MAEEPMDTDNFKVPFAQVKSEETPDENLSDKKSDISSEKKSEEKVSEKNSSKKTPKPLINVPLPYKEPEWSGPPPPGYSFEIIKNGTVVSTMIIRKSLFVFGRLDLCDVIFEHPSVSRYHAIIQFCRGDDSHPRGFYLYDLGSTHGTFLNKEKVSPKIYYKLKVGYILKFGGSSRMHIFQGPEEEEEEPKKPVEEKKSEEEVCTWGIAEDADEEEDLSINPFAISTQNEDLYLDDPKKTLRGWFEREGYEVEYNVEEKGFRTFSCTVQLPVDTPTGEFLTVEASVTGKKKEAVIACALEACRTLDRMGLLRQSHQESRMVKKKKKWEENDYYDSDEDTFYDRSGEIEKRREMRKRLAAKKPEVENFQSLETKLKVISAEIEEISKKIDAYTAKNANSSTDATEDSLESYMSSLTKATDLPTDKFEKRKLKLRLIEAEKEKAHLEKMLDIARPAQLPPVLKQSSIIGKRLKSKLQLPVQKPKLEIKSREKEEEIVEEVDSDSETESSAKPSGDQEVQENLNIRSDSPTEPKKYGLLLNIKHETEKTPENITVKDISNPADAESNLLEHSRTSDLVDARKEKDNEEMDLENNEVKHKGKSDFENMSPSVKRIKKDNPKKLKKEVDVYATDNNDYVTWTPPANQTGDGMTHLNAKYGY</sequence>
<dbReference type="CDD" id="cd19856">
    <property type="entry name" value="DSRM_Kanadaptin"/>
    <property type="match status" value="1"/>
</dbReference>
<evidence type="ECO:0000256" key="1">
    <source>
        <dbReference type="SAM" id="Coils"/>
    </source>
</evidence>
<feature type="compositionally biased region" description="Basic and acidic residues" evidence="2">
    <location>
        <begin position="28"/>
        <end position="50"/>
    </location>
</feature>
<comment type="caution">
    <text evidence="4">The sequence shown here is derived from an EMBL/GenBank/DDBJ whole genome shotgun (WGS) entry which is preliminary data.</text>
</comment>
<feature type="compositionally biased region" description="Acidic residues" evidence="2">
    <location>
        <begin position="491"/>
        <end position="503"/>
    </location>
</feature>
<evidence type="ECO:0000313" key="4">
    <source>
        <dbReference type="EMBL" id="CAL1300775.1"/>
    </source>
</evidence>
<dbReference type="InterPro" id="IPR005034">
    <property type="entry name" value="Dicer_dimerisation"/>
</dbReference>
<feature type="coiled-coil region" evidence="1">
    <location>
        <begin position="366"/>
        <end position="393"/>
    </location>
</feature>
<keyword evidence="6" id="KW-1185">Reference proteome</keyword>
<feature type="region of interest" description="Disordered" evidence="2">
    <location>
        <begin position="1"/>
        <end position="66"/>
    </location>
</feature>
<evidence type="ECO:0000256" key="2">
    <source>
        <dbReference type="SAM" id="MobiDB-lite"/>
    </source>
</evidence>
<dbReference type="InterPro" id="IPR050923">
    <property type="entry name" value="Cell_Proc_Reg/RNA_Proc"/>
</dbReference>
<dbReference type="CDD" id="cd22677">
    <property type="entry name" value="FHA_Kanadaptin"/>
    <property type="match status" value="1"/>
</dbReference>
<dbReference type="InterPro" id="IPR008984">
    <property type="entry name" value="SMAD_FHA_dom_sf"/>
</dbReference>
<gene>
    <name evidence="4" type="ORF">LARSCL_LOCUS22112</name>
    <name evidence="5" type="ORF">LARSCL_LOCUS22673</name>
</gene>
<evidence type="ECO:0000313" key="6">
    <source>
        <dbReference type="Proteomes" id="UP001497382"/>
    </source>
</evidence>
<evidence type="ECO:0000259" key="3">
    <source>
        <dbReference type="PROSITE" id="PS50006"/>
    </source>
</evidence>
<dbReference type="Pfam" id="PF00498">
    <property type="entry name" value="FHA"/>
    <property type="match status" value="1"/>
</dbReference>
<dbReference type="SMART" id="SM00240">
    <property type="entry name" value="FHA"/>
    <property type="match status" value="1"/>
</dbReference>
<proteinExistence type="predicted"/>
<dbReference type="Gene3D" id="3.30.160.20">
    <property type="match status" value="1"/>
</dbReference>
<feature type="region of interest" description="Disordered" evidence="2">
    <location>
        <begin position="476"/>
        <end position="615"/>
    </location>
</feature>
<dbReference type="SUPFAM" id="SSF49879">
    <property type="entry name" value="SMAD/FHA domain"/>
    <property type="match status" value="1"/>
</dbReference>
<keyword evidence="1" id="KW-0175">Coiled coil</keyword>
<dbReference type="EMBL" id="CAXIEN010000817">
    <property type="protein sequence ID" value="CAL1301762.1"/>
    <property type="molecule type" value="Genomic_DNA"/>
</dbReference>
<feature type="compositionally biased region" description="Basic and acidic residues" evidence="2">
    <location>
        <begin position="590"/>
        <end position="600"/>
    </location>
</feature>
<feature type="domain" description="FHA" evidence="3">
    <location>
        <begin position="99"/>
        <end position="154"/>
    </location>
</feature>
<dbReference type="EMBL" id="CAXIEN010000579">
    <property type="protein sequence ID" value="CAL1300775.1"/>
    <property type="molecule type" value="Genomic_DNA"/>
</dbReference>
<evidence type="ECO:0000313" key="5">
    <source>
        <dbReference type="EMBL" id="CAL1301762.1"/>
    </source>
</evidence>
<dbReference type="GO" id="GO:0016891">
    <property type="term" value="F:RNA endonuclease activity producing 5'-phosphomonoesters, hydrolytic mechanism"/>
    <property type="evidence" value="ECO:0007669"/>
    <property type="project" value="InterPro"/>
</dbReference>
<dbReference type="Pfam" id="PF03368">
    <property type="entry name" value="Dicer_dimer"/>
    <property type="match status" value="1"/>
</dbReference>
<accession>A0AAV2BWW1</accession>
<name>A0AAV2BWW1_9ARAC</name>
<dbReference type="InterPro" id="IPR000253">
    <property type="entry name" value="FHA_dom"/>
</dbReference>
<organism evidence="4 6">
    <name type="scientific">Larinioides sclopetarius</name>
    <dbReference type="NCBI Taxonomy" id="280406"/>
    <lineage>
        <taxon>Eukaryota</taxon>
        <taxon>Metazoa</taxon>
        <taxon>Ecdysozoa</taxon>
        <taxon>Arthropoda</taxon>
        <taxon>Chelicerata</taxon>
        <taxon>Arachnida</taxon>
        <taxon>Araneae</taxon>
        <taxon>Araneomorphae</taxon>
        <taxon>Entelegynae</taxon>
        <taxon>Araneoidea</taxon>
        <taxon>Araneidae</taxon>
        <taxon>Larinioides</taxon>
    </lineage>
</organism>
<dbReference type="Gene3D" id="2.60.200.20">
    <property type="match status" value="1"/>
</dbReference>
<dbReference type="Proteomes" id="UP001497382">
    <property type="component" value="Unassembled WGS sequence"/>
</dbReference>
<dbReference type="PROSITE" id="PS50006">
    <property type="entry name" value="FHA_DOMAIN"/>
    <property type="match status" value="1"/>
</dbReference>